<dbReference type="Pfam" id="PF24718">
    <property type="entry name" value="HTH_73"/>
    <property type="match status" value="1"/>
</dbReference>
<keyword evidence="3" id="KW-1185">Reference proteome</keyword>
<evidence type="ECO:0000313" key="2">
    <source>
        <dbReference type="EMBL" id="MDN0047841.1"/>
    </source>
</evidence>
<dbReference type="Proteomes" id="UP001167871">
    <property type="component" value="Unassembled WGS sequence"/>
</dbReference>
<accession>A0ABT7X182</accession>
<reference evidence="2" key="2">
    <citation type="submission" date="2024-05" db="EMBL/GenBank/DDBJ databases">
        <title>Identification and characterization of horizontal gene transfer across gut microbiota members of farm animals based on homology search.</title>
        <authorList>
            <person name="Schwarzerova J."/>
            <person name="Nykrynova M."/>
            <person name="Jureckova K."/>
            <person name="Cejkova D."/>
            <person name="Rychlik I."/>
        </authorList>
    </citation>
    <scope>NUCLEOTIDE SEQUENCE</scope>
    <source>
        <strain evidence="2">84_SSukc20</strain>
    </source>
</reference>
<gene>
    <name evidence="2" type="ORF">QVO10_00295</name>
</gene>
<evidence type="ECO:0000313" key="3">
    <source>
        <dbReference type="Proteomes" id="UP001167871"/>
    </source>
</evidence>
<protein>
    <recommendedName>
        <fullName evidence="1">HTH-like domain-containing protein</fullName>
    </recommendedName>
</protein>
<sequence length="85" mass="9753">MSKDINIIDLAKKLDLFYNIGVKRRERNALIQCFGIKYANDIIECNIKPEDIVEKSSLKGTAYATEIRKGITLSRYVCLKEEVDL</sequence>
<reference evidence="2" key="1">
    <citation type="submission" date="2023-06" db="EMBL/GenBank/DDBJ databases">
        <authorList>
            <person name="Zeman M."/>
            <person name="Kubasova T."/>
            <person name="Jahodarova E."/>
            <person name="Nykrynova M."/>
            <person name="Rychlik I."/>
        </authorList>
    </citation>
    <scope>NUCLEOTIDE SEQUENCE</scope>
    <source>
        <strain evidence="2">84_SSukc20</strain>
    </source>
</reference>
<dbReference type="RefSeq" id="WP_301638793.1">
    <property type="nucleotide sequence ID" value="NZ_JAUEII010000001.1"/>
</dbReference>
<feature type="domain" description="HTH-like" evidence="1">
    <location>
        <begin position="9"/>
        <end position="80"/>
    </location>
</feature>
<dbReference type="EMBL" id="JAUEII010000001">
    <property type="protein sequence ID" value="MDN0047841.1"/>
    <property type="molecule type" value="Genomic_DNA"/>
</dbReference>
<evidence type="ECO:0000259" key="1">
    <source>
        <dbReference type="Pfam" id="PF24718"/>
    </source>
</evidence>
<dbReference type="InterPro" id="IPR056975">
    <property type="entry name" value="HTH_73"/>
</dbReference>
<organism evidence="2 3">
    <name type="scientific">Bacteroides gallinaceum</name>
    <dbReference type="NCBI Taxonomy" id="1462571"/>
    <lineage>
        <taxon>Bacteria</taxon>
        <taxon>Pseudomonadati</taxon>
        <taxon>Bacteroidota</taxon>
        <taxon>Bacteroidia</taxon>
        <taxon>Bacteroidales</taxon>
        <taxon>Bacteroidaceae</taxon>
        <taxon>Bacteroides</taxon>
    </lineage>
</organism>
<name>A0ABT7X182_9BACE</name>
<proteinExistence type="predicted"/>
<comment type="caution">
    <text evidence="2">The sequence shown here is derived from an EMBL/GenBank/DDBJ whole genome shotgun (WGS) entry which is preliminary data.</text>
</comment>